<name>B0KKP6_PSEPG</name>
<sequence length="100" mass="11441">MAQMIEVIEDIIGKNEAGLVCHPYKYLRGEKKGFFSYTFENDNKTFKAVTEDDLRKMIEAGMFNDRGRIFMLPAGSVTVKYNGALRVTRYKGELLPIRAL</sequence>
<organism evidence="1 2">
    <name type="scientific">Pseudomonas putida (strain GB-1)</name>
    <dbReference type="NCBI Taxonomy" id="76869"/>
    <lineage>
        <taxon>Bacteria</taxon>
        <taxon>Pseudomonadati</taxon>
        <taxon>Pseudomonadota</taxon>
        <taxon>Gammaproteobacteria</taxon>
        <taxon>Pseudomonadales</taxon>
        <taxon>Pseudomonadaceae</taxon>
        <taxon>Pseudomonas</taxon>
    </lineage>
</organism>
<gene>
    <name evidence="1" type="ordered locus">PputGB1_3459</name>
</gene>
<proteinExistence type="predicted"/>
<dbReference type="KEGG" id="ppg:PputGB1_3459"/>
<dbReference type="EMBL" id="CP000926">
    <property type="protein sequence ID" value="ABY99350.1"/>
    <property type="molecule type" value="Genomic_DNA"/>
</dbReference>
<reference evidence="1 2" key="1">
    <citation type="submission" date="2008-01" db="EMBL/GenBank/DDBJ databases">
        <title>Complete sequence of Pseudomonas putida GB-1.</title>
        <authorList>
            <consortium name="US DOE Joint Genome Institute"/>
            <person name="Copeland A."/>
            <person name="Lucas S."/>
            <person name="Lapidus A."/>
            <person name="Barry K."/>
            <person name="Glavina del Rio T."/>
            <person name="Dalin E."/>
            <person name="Tice H."/>
            <person name="Pitluck S."/>
            <person name="Bruce D."/>
            <person name="Goodwin L."/>
            <person name="Chertkov O."/>
            <person name="Brettin T."/>
            <person name="Detter J.C."/>
            <person name="Han C."/>
            <person name="Kuske C.R."/>
            <person name="Schmutz J."/>
            <person name="Larimer F."/>
            <person name="Land M."/>
            <person name="Hauser L."/>
            <person name="Kyrpides N."/>
            <person name="Kim E."/>
            <person name="McCarthy J.K."/>
            <person name="Richardson P."/>
        </authorList>
    </citation>
    <scope>NUCLEOTIDE SEQUENCE [LARGE SCALE GENOMIC DNA]</scope>
    <source>
        <strain evidence="1 2">GB-1</strain>
    </source>
</reference>
<protein>
    <submittedName>
        <fullName evidence="1">Uncharacterized protein</fullName>
    </submittedName>
</protein>
<accession>B0KKP6</accession>
<dbReference type="HOGENOM" id="CLU_2357565_0_0_6"/>
<dbReference type="AlphaFoldDB" id="B0KKP6"/>
<evidence type="ECO:0000313" key="1">
    <source>
        <dbReference type="EMBL" id="ABY99350.1"/>
    </source>
</evidence>
<dbReference type="Proteomes" id="UP000002157">
    <property type="component" value="Chromosome"/>
</dbReference>
<evidence type="ECO:0000313" key="2">
    <source>
        <dbReference type="Proteomes" id="UP000002157"/>
    </source>
</evidence>